<evidence type="ECO:0000256" key="1">
    <source>
        <dbReference type="SAM" id="Phobius"/>
    </source>
</evidence>
<sequence>MENKLENLKEKMDDTILRDVYFDDKQYQQVLNSIKKSKFQKQVSTLKNKFNFMLSISVVSIMFLGITYFVGTQLNLFNGPEAQQANEQKENKQESLNKPLNQKTVYIPPKQDENYDEMTKEEILTKMINTVDYFETARGEYKIHYSFNPGYEIVEYAISLKHEPGGYGKRTLDTGEISSQEFYKDGILWSLNESSKTYMESRVMEGSQQRGTTLRLDQAFSTAFDGNPLTNYRERPPFGTANETLFPYEIASNYTRDLSKWEIEKQNEELLGHNTLVIKGTKNHRDFQSFRFWVDKDTGILVKYETYNANGDIVDYLHPTKLEVNVPIDSKKFTPNLERYKNNNMLHQEGPMIRTGNIDELIPEELKGQWEEARKKTNETTVLELNGNWYIYVKKGYLVNYIEVNGKEGTLYLAKTSAQKSQHNFHALAEGYKVDSLKIVYE</sequence>
<accession>A0ABS5NU07</accession>
<dbReference type="InterPro" id="IPR033434">
    <property type="entry name" value="MucB/RseB_N"/>
</dbReference>
<comment type="caution">
    <text evidence="3">The sequence shown here is derived from an EMBL/GenBank/DDBJ whole genome shotgun (WGS) entry which is preliminary data.</text>
</comment>
<reference evidence="3 4" key="1">
    <citation type="submission" date="2021-05" db="EMBL/GenBank/DDBJ databases">
        <title>Novel Bacillus species.</title>
        <authorList>
            <person name="Liu G."/>
        </authorList>
    </citation>
    <scope>NUCLEOTIDE SEQUENCE [LARGE SCALE GENOMIC DNA]</scope>
    <source>
        <strain evidence="3 4">FJAT-49705</strain>
    </source>
</reference>
<dbReference type="RefSeq" id="WP_213101840.1">
    <property type="nucleotide sequence ID" value="NZ_JAGYPM010000002.1"/>
</dbReference>
<dbReference type="Proteomes" id="UP000681027">
    <property type="component" value="Unassembled WGS sequence"/>
</dbReference>
<dbReference type="EMBL" id="JAGYPM010000002">
    <property type="protein sequence ID" value="MBS4190384.1"/>
    <property type="molecule type" value="Genomic_DNA"/>
</dbReference>
<proteinExistence type="predicted"/>
<keyword evidence="1" id="KW-1133">Transmembrane helix</keyword>
<organism evidence="3 4">
    <name type="scientific">Cytobacillus citreus</name>
    <dbReference type="NCBI Taxonomy" id="2833586"/>
    <lineage>
        <taxon>Bacteria</taxon>
        <taxon>Bacillati</taxon>
        <taxon>Bacillota</taxon>
        <taxon>Bacilli</taxon>
        <taxon>Bacillales</taxon>
        <taxon>Bacillaceae</taxon>
        <taxon>Cytobacillus</taxon>
    </lineage>
</organism>
<evidence type="ECO:0000259" key="2">
    <source>
        <dbReference type="Pfam" id="PF03888"/>
    </source>
</evidence>
<gene>
    <name evidence="3" type="ORF">KHA94_09245</name>
</gene>
<dbReference type="Pfam" id="PF03888">
    <property type="entry name" value="MucB_RseB"/>
    <property type="match status" value="1"/>
</dbReference>
<dbReference type="Gene3D" id="2.50.20.10">
    <property type="entry name" value="Lipoprotein localisation LolA/LolB/LppX"/>
    <property type="match status" value="1"/>
</dbReference>
<evidence type="ECO:0000313" key="4">
    <source>
        <dbReference type="Proteomes" id="UP000681027"/>
    </source>
</evidence>
<name>A0ABS5NU07_9BACI</name>
<keyword evidence="4" id="KW-1185">Reference proteome</keyword>
<feature type="domain" description="MucB/RseB N-terminal" evidence="2">
    <location>
        <begin position="288"/>
        <end position="336"/>
    </location>
</feature>
<keyword evidence="1" id="KW-0812">Transmembrane</keyword>
<keyword evidence="1" id="KW-0472">Membrane</keyword>
<protein>
    <recommendedName>
        <fullName evidence="2">MucB/RseB N-terminal domain-containing protein</fullName>
    </recommendedName>
</protein>
<evidence type="ECO:0000313" key="3">
    <source>
        <dbReference type="EMBL" id="MBS4190384.1"/>
    </source>
</evidence>
<feature type="transmembrane region" description="Helical" evidence="1">
    <location>
        <begin position="50"/>
        <end position="70"/>
    </location>
</feature>